<feature type="compositionally biased region" description="Low complexity" evidence="1">
    <location>
        <begin position="213"/>
        <end position="224"/>
    </location>
</feature>
<organism evidence="2">
    <name type="scientific">mine drainage metagenome</name>
    <dbReference type="NCBI Taxonomy" id="410659"/>
    <lineage>
        <taxon>unclassified sequences</taxon>
        <taxon>metagenomes</taxon>
        <taxon>ecological metagenomes</taxon>
    </lineage>
</organism>
<feature type="region of interest" description="Disordered" evidence="1">
    <location>
        <begin position="169"/>
        <end position="224"/>
    </location>
</feature>
<reference evidence="2" key="1">
    <citation type="submission" date="2016-10" db="EMBL/GenBank/DDBJ databases">
        <title>Sequence of Gallionella enrichment culture.</title>
        <authorList>
            <person name="Poehlein A."/>
            <person name="Muehling M."/>
            <person name="Daniel R."/>
        </authorList>
    </citation>
    <scope>NUCLEOTIDE SEQUENCE</scope>
</reference>
<protein>
    <submittedName>
        <fullName evidence="2">Uncharacterized protein</fullName>
    </submittedName>
</protein>
<dbReference type="AlphaFoldDB" id="A0A1J5Q9Y0"/>
<proteinExistence type="predicted"/>
<name>A0A1J5Q9Y0_9ZZZZ</name>
<accession>A0A1J5Q9Y0</accession>
<gene>
    <name evidence="2" type="ORF">GALL_440540</name>
</gene>
<sequence length="224" mass="24830">MLDHQHGNSGGAHFSHQLDAGLRLDRRQPRQHLIEQQQFRFGGERARDFEATFLRRDQLAREHVGAGAEAAEFQHLVGLAARLAHMRGADQRADDDVVDHRHGLEAFHDLKGAPDPALAALRRRQRGDILAVKQDGPLRRRQHARDQIEQGRLAGAIAPEQRPALAAPNLQAQSAQQHALAARHVEVDAVEQPPPVELDAQPAHAEQRLSRHGAGPARRAAPRR</sequence>
<evidence type="ECO:0000313" key="2">
    <source>
        <dbReference type="EMBL" id="OIQ74299.1"/>
    </source>
</evidence>
<evidence type="ECO:0000256" key="1">
    <source>
        <dbReference type="SAM" id="MobiDB-lite"/>
    </source>
</evidence>
<dbReference type="EMBL" id="MLJW01002556">
    <property type="protein sequence ID" value="OIQ74299.1"/>
    <property type="molecule type" value="Genomic_DNA"/>
</dbReference>
<feature type="compositionally biased region" description="Low complexity" evidence="1">
    <location>
        <begin position="170"/>
        <end position="182"/>
    </location>
</feature>
<comment type="caution">
    <text evidence="2">The sequence shown here is derived from an EMBL/GenBank/DDBJ whole genome shotgun (WGS) entry which is preliminary data.</text>
</comment>
<dbReference type="AntiFam" id="ANF00095">
    <property type="entry name" value="Shadow ORF (opposite ABC transporters)"/>
</dbReference>